<evidence type="ECO:0000256" key="2">
    <source>
        <dbReference type="ARBA" id="ARBA00022747"/>
    </source>
</evidence>
<dbReference type="PANTHER" id="PTHR43140">
    <property type="entry name" value="TYPE-1 RESTRICTION ENZYME ECOKI SPECIFICITY PROTEIN"/>
    <property type="match status" value="1"/>
</dbReference>
<accession>A0A3A1YB38</accession>
<keyword evidence="3" id="KW-0238">DNA-binding</keyword>
<name>A0A3A1YB38_9GAMM</name>
<evidence type="ECO:0000256" key="1">
    <source>
        <dbReference type="ARBA" id="ARBA00010923"/>
    </source>
</evidence>
<comment type="similarity">
    <text evidence="1">Belongs to the type-I restriction system S methylase family.</text>
</comment>
<dbReference type="SUPFAM" id="SSF116734">
    <property type="entry name" value="DNA methylase specificity domain"/>
    <property type="match status" value="1"/>
</dbReference>
<dbReference type="EMBL" id="NRJG01000175">
    <property type="protein sequence ID" value="RIY34751.1"/>
    <property type="molecule type" value="Genomic_DNA"/>
</dbReference>
<dbReference type="GO" id="GO:0003677">
    <property type="term" value="F:DNA binding"/>
    <property type="evidence" value="ECO:0007669"/>
    <property type="project" value="UniProtKB-KW"/>
</dbReference>
<dbReference type="InterPro" id="IPR044946">
    <property type="entry name" value="Restrct_endonuc_typeI_TRD_sf"/>
</dbReference>
<comment type="caution">
    <text evidence="5">The sequence shown here is derived from an EMBL/GenBank/DDBJ whole genome shotgun (WGS) entry which is preliminary data.</text>
</comment>
<dbReference type="Gene3D" id="3.90.220.20">
    <property type="entry name" value="DNA methylase specificity domains"/>
    <property type="match status" value="1"/>
</dbReference>
<dbReference type="GO" id="GO:0009307">
    <property type="term" value="P:DNA restriction-modification system"/>
    <property type="evidence" value="ECO:0007669"/>
    <property type="project" value="UniProtKB-KW"/>
</dbReference>
<dbReference type="RefSeq" id="WP_222987768.1">
    <property type="nucleotide sequence ID" value="NZ_NRJG01000175.1"/>
</dbReference>
<protein>
    <recommendedName>
        <fullName evidence="4">Type I restriction modification DNA specificity domain-containing protein</fullName>
    </recommendedName>
</protein>
<dbReference type="InterPro" id="IPR000055">
    <property type="entry name" value="Restrct_endonuc_typeI_TRD"/>
</dbReference>
<keyword evidence="2" id="KW-0680">Restriction system</keyword>
<dbReference type="PANTHER" id="PTHR43140:SF1">
    <property type="entry name" value="TYPE I RESTRICTION ENZYME ECOKI SPECIFICITY SUBUNIT"/>
    <property type="match status" value="1"/>
</dbReference>
<sequence length="167" mass="19028">MHRNSYVKRLLQSQEIVYKYLDEISVVKSGVRTKSDQGSKQRSHSNPFPVYGAGGLDRYIDKYVHDQTSVILPGSGSLEKLFYVTEPFYCLGSVFYTVIDTEFINPRYLYYYLSTINLLSLSGQSSGRLGISRANYNKLLLPIPPLNVQCQLIDDLDKFENLHDALS</sequence>
<dbReference type="Proteomes" id="UP000265916">
    <property type="component" value="Unassembled WGS sequence"/>
</dbReference>
<gene>
    <name evidence="5" type="ORF">CKF58_07720</name>
</gene>
<proteinExistence type="inferred from homology"/>
<evidence type="ECO:0000313" key="5">
    <source>
        <dbReference type="EMBL" id="RIY34751.1"/>
    </source>
</evidence>
<dbReference type="AlphaFoldDB" id="A0A3A1YB38"/>
<evidence type="ECO:0000313" key="6">
    <source>
        <dbReference type="Proteomes" id="UP000265916"/>
    </source>
</evidence>
<keyword evidence="6" id="KW-1185">Reference proteome</keyword>
<dbReference type="InterPro" id="IPR051212">
    <property type="entry name" value="Type-I_RE_S_subunit"/>
</dbReference>
<dbReference type="Pfam" id="PF01420">
    <property type="entry name" value="Methylase_S"/>
    <property type="match status" value="1"/>
</dbReference>
<reference evidence="5 6" key="1">
    <citation type="submission" date="2017-08" db="EMBL/GenBank/DDBJ databases">
        <title>Reclassification of Bisgaard taxon 37 and 44.</title>
        <authorList>
            <person name="Christensen H."/>
        </authorList>
    </citation>
    <scope>NUCLEOTIDE SEQUENCE [LARGE SCALE GENOMIC DNA]</scope>
    <source>
        <strain evidence="5 6">111</strain>
    </source>
</reference>
<organism evidence="5 6">
    <name type="scientific">Psittacicella hinzii</name>
    <dbReference type="NCBI Taxonomy" id="2028575"/>
    <lineage>
        <taxon>Bacteria</taxon>
        <taxon>Pseudomonadati</taxon>
        <taxon>Pseudomonadota</taxon>
        <taxon>Gammaproteobacteria</taxon>
        <taxon>Pasteurellales</taxon>
        <taxon>Psittacicellaceae</taxon>
        <taxon>Psittacicella</taxon>
    </lineage>
</organism>
<evidence type="ECO:0000256" key="3">
    <source>
        <dbReference type="ARBA" id="ARBA00023125"/>
    </source>
</evidence>
<feature type="domain" description="Type I restriction modification DNA specificity" evidence="4">
    <location>
        <begin position="21"/>
        <end position="161"/>
    </location>
</feature>
<feature type="non-terminal residue" evidence="5">
    <location>
        <position position="167"/>
    </location>
</feature>
<evidence type="ECO:0000259" key="4">
    <source>
        <dbReference type="Pfam" id="PF01420"/>
    </source>
</evidence>